<feature type="transmembrane region" description="Helical" evidence="7">
    <location>
        <begin position="191"/>
        <end position="211"/>
    </location>
</feature>
<sequence length="338" mass="33977">MGRWPRAVEGSVPVRKLLPGLVLCLIAGAVSAAVNLALPEVSALLVAILLGVVVGNVVRLPESLRPGIAVSAKRVLRIGIVLLGLQVVVGDIVGLGWPMLIVIVTIVGLGLVGTLIAGRLLGMPWAQRVLIACGFSICGAAAVAAASGVVDAEEEDVATGLGLVVLFGTLMIPAMPLLVSLLGMSDYDGGLWIGGATHEVAQVVAAAGLVGPDALKVAVIVKLARVAMLAPVIAVLSLLVRRASSGAVGTGKRPPIVPLFVVGFLAMSAVASLHLLPAGVLAGVKVVQTLLLAAAMFALGLGVRFATLAKVGPRPFVLGAISTVLVTAIAWAGVALTQ</sequence>
<accession>A0A7H0HAD5</accession>
<evidence type="ECO:0000256" key="1">
    <source>
        <dbReference type="ARBA" id="ARBA00004651"/>
    </source>
</evidence>
<name>A0A7H0HAD5_9ACTN</name>
<feature type="transmembrane region" description="Helical" evidence="7">
    <location>
        <begin position="129"/>
        <end position="149"/>
    </location>
</feature>
<dbReference type="KEGG" id="tdf:H9L22_06195"/>
<comment type="subcellular location">
    <subcellularLocation>
        <location evidence="1">Cell membrane</location>
        <topology evidence="1">Multi-pass membrane protein</topology>
    </subcellularLocation>
</comment>
<gene>
    <name evidence="8" type="ORF">H9L22_06195</name>
</gene>
<feature type="transmembrane region" description="Helical" evidence="7">
    <location>
        <begin position="99"/>
        <end position="117"/>
    </location>
</feature>
<dbReference type="Proteomes" id="UP000516117">
    <property type="component" value="Chromosome"/>
</dbReference>
<organism evidence="8 9">
    <name type="scientific">Tessaracoccus defluvii</name>
    <dbReference type="NCBI Taxonomy" id="1285901"/>
    <lineage>
        <taxon>Bacteria</taxon>
        <taxon>Bacillati</taxon>
        <taxon>Actinomycetota</taxon>
        <taxon>Actinomycetes</taxon>
        <taxon>Propionibacteriales</taxon>
        <taxon>Propionibacteriaceae</taxon>
        <taxon>Tessaracoccus</taxon>
    </lineage>
</organism>
<keyword evidence="3" id="KW-1003">Cell membrane</keyword>
<feature type="transmembrane region" description="Helical" evidence="7">
    <location>
        <begin position="315"/>
        <end position="336"/>
    </location>
</feature>
<evidence type="ECO:0000313" key="9">
    <source>
        <dbReference type="Proteomes" id="UP000516117"/>
    </source>
</evidence>
<evidence type="ECO:0000256" key="6">
    <source>
        <dbReference type="ARBA" id="ARBA00023136"/>
    </source>
</evidence>
<feature type="transmembrane region" description="Helical" evidence="7">
    <location>
        <begin position="161"/>
        <end position="184"/>
    </location>
</feature>
<dbReference type="PANTHER" id="PTHR30106">
    <property type="entry name" value="INNER MEMBRANE PROTEIN YEIH-RELATED"/>
    <property type="match status" value="1"/>
</dbReference>
<proteinExistence type="inferred from homology"/>
<keyword evidence="6 7" id="KW-0472">Membrane</keyword>
<keyword evidence="5 7" id="KW-1133">Transmembrane helix</keyword>
<evidence type="ECO:0000256" key="3">
    <source>
        <dbReference type="ARBA" id="ARBA00022475"/>
    </source>
</evidence>
<evidence type="ECO:0000256" key="2">
    <source>
        <dbReference type="ARBA" id="ARBA00007977"/>
    </source>
</evidence>
<protein>
    <submittedName>
        <fullName evidence="8">Putative sulfate exporter family transporter</fullName>
    </submittedName>
</protein>
<reference evidence="8 9" key="1">
    <citation type="submission" date="2020-08" db="EMBL/GenBank/DDBJ databases">
        <title>Genome sequence of Tessaracoccus defluvii JCM 17540T.</title>
        <authorList>
            <person name="Hyun D.-W."/>
            <person name="Bae J.-W."/>
        </authorList>
    </citation>
    <scope>NUCLEOTIDE SEQUENCE [LARGE SCALE GENOMIC DNA]</scope>
    <source>
        <strain evidence="8 9">JCM 17540</strain>
    </source>
</reference>
<feature type="transmembrane region" description="Helical" evidence="7">
    <location>
        <begin position="42"/>
        <end position="62"/>
    </location>
</feature>
<feature type="transmembrane region" description="Helical" evidence="7">
    <location>
        <begin position="282"/>
        <end position="303"/>
    </location>
</feature>
<dbReference type="Pfam" id="PF03601">
    <property type="entry name" value="Cons_hypoth698"/>
    <property type="match status" value="1"/>
</dbReference>
<keyword evidence="4 7" id="KW-0812">Transmembrane</keyword>
<evidence type="ECO:0000313" key="8">
    <source>
        <dbReference type="EMBL" id="QNP57501.1"/>
    </source>
</evidence>
<dbReference type="GO" id="GO:0005886">
    <property type="term" value="C:plasma membrane"/>
    <property type="evidence" value="ECO:0007669"/>
    <property type="project" value="UniProtKB-SubCell"/>
</dbReference>
<evidence type="ECO:0000256" key="4">
    <source>
        <dbReference type="ARBA" id="ARBA00022692"/>
    </source>
</evidence>
<comment type="similarity">
    <text evidence="2">Belongs to the UPF0324 family.</text>
</comment>
<feature type="transmembrane region" description="Helical" evidence="7">
    <location>
        <begin position="256"/>
        <end position="276"/>
    </location>
</feature>
<feature type="transmembrane region" description="Helical" evidence="7">
    <location>
        <begin position="74"/>
        <end position="93"/>
    </location>
</feature>
<keyword evidence="9" id="KW-1185">Reference proteome</keyword>
<dbReference type="InterPro" id="IPR018383">
    <property type="entry name" value="UPF0324_pro"/>
</dbReference>
<feature type="transmembrane region" description="Helical" evidence="7">
    <location>
        <begin position="223"/>
        <end position="244"/>
    </location>
</feature>
<evidence type="ECO:0000256" key="5">
    <source>
        <dbReference type="ARBA" id="ARBA00022989"/>
    </source>
</evidence>
<dbReference type="PANTHER" id="PTHR30106:SF2">
    <property type="entry name" value="UPF0324 INNER MEMBRANE PROTEIN YEIH"/>
    <property type="match status" value="1"/>
</dbReference>
<dbReference type="AlphaFoldDB" id="A0A7H0HAD5"/>
<evidence type="ECO:0000256" key="7">
    <source>
        <dbReference type="SAM" id="Phobius"/>
    </source>
</evidence>
<dbReference type="EMBL" id="CP060789">
    <property type="protein sequence ID" value="QNP57501.1"/>
    <property type="molecule type" value="Genomic_DNA"/>
</dbReference>